<dbReference type="PRINTS" id="PR00605">
    <property type="entry name" value="CYTCHROMECIC"/>
</dbReference>
<keyword evidence="8" id="KW-1133">Transmembrane helix</keyword>
<dbReference type="GO" id="GO:0005506">
    <property type="term" value="F:iron ion binding"/>
    <property type="evidence" value="ECO:0007669"/>
    <property type="project" value="InterPro"/>
</dbReference>
<keyword evidence="1" id="KW-0813">Transport</keyword>
<dbReference type="InterPro" id="IPR008168">
    <property type="entry name" value="Cyt_C_IC"/>
</dbReference>
<keyword evidence="4" id="KW-0249">Electron transport</keyword>
<protein>
    <submittedName>
        <fullName evidence="10">Cytochrome c</fullName>
    </submittedName>
</protein>
<feature type="transmembrane region" description="Helical" evidence="8">
    <location>
        <begin position="45"/>
        <end position="64"/>
    </location>
</feature>
<keyword evidence="5 6" id="KW-0408">Iron</keyword>
<dbReference type="SUPFAM" id="SSF46626">
    <property type="entry name" value="Cytochrome c"/>
    <property type="match status" value="1"/>
</dbReference>
<evidence type="ECO:0000256" key="2">
    <source>
        <dbReference type="ARBA" id="ARBA00022617"/>
    </source>
</evidence>
<evidence type="ECO:0000256" key="5">
    <source>
        <dbReference type="ARBA" id="ARBA00023004"/>
    </source>
</evidence>
<dbReference type="PROSITE" id="PS51007">
    <property type="entry name" value="CYTC"/>
    <property type="match status" value="1"/>
</dbReference>
<evidence type="ECO:0000256" key="1">
    <source>
        <dbReference type="ARBA" id="ARBA00022448"/>
    </source>
</evidence>
<name>A0A7X1E3C2_9BACT</name>
<dbReference type="InterPro" id="IPR036909">
    <property type="entry name" value="Cyt_c-like_dom_sf"/>
</dbReference>
<dbReference type="AlphaFoldDB" id="A0A7X1E3C2"/>
<feature type="compositionally biased region" description="Low complexity" evidence="7">
    <location>
        <begin position="248"/>
        <end position="276"/>
    </location>
</feature>
<comment type="caution">
    <text evidence="10">The sequence shown here is derived from an EMBL/GenBank/DDBJ whole genome shotgun (WGS) entry which is preliminary data.</text>
</comment>
<dbReference type="GO" id="GO:0009055">
    <property type="term" value="F:electron transfer activity"/>
    <property type="evidence" value="ECO:0007669"/>
    <property type="project" value="InterPro"/>
</dbReference>
<evidence type="ECO:0000256" key="4">
    <source>
        <dbReference type="ARBA" id="ARBA00022982"/>
    </source>
</evidence>
<evidence type="ECO:0000256" key="8">
    <source>
        <dbReference type="SAM" id="Phobius"/>
    </source>
</evidence>
<keyword evidence="8" id="KW-0812">Transmembrane</keyword>
<dbReference type="Proteomes" id="UP000525652">
    <property type="component" value="Unassembled WGS sequence"/>
</dbReference>
<dbReference type="Gene3D" id="1.10.760.10">
    <property type="entry name" value="Cytochrome c-like domain"/>
    <property type="match status" value="1"/>
</dbReference>
<dbReference type="PANTHER" id="PTHR35008:SF8">
    <property type="entry name" value="ALCOHOL DEHYDROGENASE CYTOCHROME C SUBUNIT"/>
    <property type="match status" value="1"/>
</dbReference>
<proteinExistence type="predicted"/>
<dbReference type="RefSeq" id="WP_185691565.1">
    <property type="nucleotide sequence ID" value="NZ_JACHVA010000038.1"/>
</dbReference>
<dbReference type="PANTHER" id="PTHR35008">
    <property type="entry name" value="BLL4482 PROTEIN-RELATED"/>
    <property type="match status" value="1"/>
</dbReference>
<keyword evidence="8" id="KW-0472">Membrane</keyword>
<feature type="region of interest" description="Disordered" evidence="7">
    <location>
        <begin position="1"/>
        <end position="26"/>
    </location>
</feature>
<dbReference type="InterPro" id="IPR051459">
    <property type="entry name" value="Cytochrome_c-type_DH"/>
</dbReference>
<evidence type="ECO:0000256" key="6">
    <source>
        <dbReference type="PROSITE-ProRule" id="PRU00433"/>
    </source>
</evidence>
<feature type="region of interest" description="Disordered" evidence="7">
    <location>
        <begin position="229"/>
        <end position="285"/>
    </location>
</feature>
<dbReference type="GO" id="GO:0020037">
    <property type="term" value="F:heme binding"/>
    <property type="evidence" value="ECO:0007669"/>
    <property type="project" value="InterPro"/>
</dbReference>
<keyword evidence="2 6" id="KW-0349">Heme</keyword>
<dbReference type="Pfam" id="PF00034">
    <property type="entry name" value="Cytochrom_C"/>
    <property type="match status" value="1"/>
</dbReference>
<evidence type="ECO:0000256" key="7">
    <source>
        <dbReference type="SAM" id="MobiDB-lite"/>
    </source>
</evidence>
<evidence type="ECO:0000313" key="10">
    <source>
        <dbReference type="EMBL" id="MBC2600828.1"/>
    </source>
</evidence>
<feature type="domain" description="Cytochrome c" evidence="9">
    <location>
        <begin position="95"/>
        <end position="186"/>
    </location>
</feature>
<sequence>MEDLPSPLSNHPRSDQSPLSDPEVQKVHAQLMREKEEPQEGFPPLPIALLFLFAIVVFISGLYLGKHSAGFSAFVYDPNYDPATAAQASSKPAFDPIARGERVFSQKCAQCHQSNGEGLPGTYPPLAGSSWVTDTRVIPASILLNGLSGPIEVKGNVYDGNVMPAFGDLLSDRDIGAVLTYVRQAWGNQAEPISEEQVAEARSLHGGRGSPWTADELLALAPLETVSAAPEAEATGEATEAQEEDSGEGSADAAAESTENSESSNETGTSESSEPSQDQGTANAI</sequence>
<organism evidence="10 11">
    <name type="scientific">Puniceicoccus vermicola</name>
    <dbReference type="NCBI Taxonomy" id="388746"/>
    <lineage>
        <taxon>Bacteria</taxon>
        <taxon>Pseudomonadati</taxon>
        <taxon>Verrucomicrobiota</taxon>
        <taxon>Opitutia</taxon>
        <taxon>Puniceicoccales</taxon>
        <taxon>Puniceicoccaceae</taxon>
        <taxon>Puniceicoccus</taxon>
    </lineage>
</organism>
<reference evidence="10 11" key="1">
    <citation type="submission" date="2020-07" db="EMBL/GenBank/DDBJ databases">
        <authorList>
            <person name="Feng X."/>
        </authorList>
    </citation>
    <scope>NUCLEOTIDE SEQUENCE [LARGE SCALE GENOMIC DNA]</scope>
    <source>
        <strain evidence="10 11">JCM14086</strain>
    </source>
</reference>
<keyword evidence="3 6" id="KW-0479">Metal-binding</keyword>
<keyword evidence="11" id="KW-1185">Reference proteome</keyword>
<evidence type="ECO:0000259" key="9">
    <source>
        <dbReference type="PROSITE" id="PS51007"/>
    </source>
</evidence>
<evidence type="ECO:0000313" key="11">
    <source>
        <dbReference type="Proteomes" id="UP000525652"/>
    </source>
</evidence>
<dbReference type="InterPro" id="IPR009056">
    <property type="entry name" value="Cyt_c-like_dom"/>
</dbReference>
<evidence type="ECO:0000256" key="3">
    <source>
        <dbReference type="ARBA" id="ARBA00022723"/>
    </source>
</evidence>
<feature type="compositionally biased region" description="Polar residues" evidence="7">
    <location>
        <begin position="7"/>
        <end position="19"/>
    </location>
</feature>
<accession>A0A7X1E3C2</accession>
<feature type="compositionally biased region" description="Low complexity" evidence="7">
    <location>
        <begin position="229"/>
        <end position="239"/>
    </location>
</feature>
<dbReference type="EMBL" id="JACHVA010000038">
    <property type="protein sequence ID" value="MBC2600828.1"/>
    <property type="molecule type" value="Genomic_DNA"/>
</dbReference>
<gene>
    <name evidence="10" type="ORF">H5P30_03430</name>
</gene>